<organism evidence="5 6">
    <name type="scientific">Perkinsus chesapeaki</name>
    <name type="common">Clam parasite</name>
    <name type="synonym">Perkinsus andrewsi</name>
    <dbReference type="NCBI Taxonomy" id="330153"/>
    <lineage>
        <taxon>Eukaryota</taxon>
        <taxon>Sar</taxon>
        <taxon>Alveolata</taxon>
        <taxon>Perkinsozoa</taxon>
        <taxon>Perkinsea</taxon>
        <taxon>Perkinsida</taxon>
        <taxon>Perkinsidae</taxon>
        <taxon>Perkinsus</taxon>
    </lineage>
</organism>
<dbReference type="InterPro" id="IPR052925">
    <property type="entry name" value="Phage_Integrase-like_Recomb"/>
</dbReference>
<dbReference type="InterPro" id="IPR011010">
    <property type="entry name" value="DNA_brk_join_enz"/>
</dbReference>
<evidence type="ECO:0000259" key="3">
    <source>
        <dbReference type="Pfam" id="PF00589"/>
    </source>
</evidence>
<protein>
    <submittedName>
        <fullName evidence="5">Uncharacterized protein</fullName>
    </submittedName>
</protein>
<accession>A0A7J6KUD7</accession>
<dbReference type="Pfam" id="PF00589">
    <property type="entry name" value="Phage_integrase"/>
    <property type="match status" value="1"/>
</dbReference>
<dbReference type="GO" id="GO:0003677">
    <property type="term" value="F:DNA binding"/>
    <property type="evidence" value="ECO:0007669"/>
    <property type="project" value="UniProtKB-KW"/>
</dbReference>
<dbReference type="PANTHER" id="PTHR34605:SF3">
    <property type="entry name" value="P CELL-TYPE AGGLUTINATION PROTEIN MAP4-LIKE-RELATED"/>
    <property type="match status" value="1"/>
</dbReference>
<dbReference type="PANTHER" id="PTHR34605">
    <property type="entry name" value="PHAGE_INTEGRASE DOMAIN-CONTAINING PROTEIN"/>
    <property type="match status" value="1"/>
</dbReference>
<keyword evidence="1" id="KW-0238">DNA-binding</keyword>
<reference evidence="5 6" key="1">
    <citation type="submission" date="2020-04" db="EMBL/GenBank/DDBJ databases">
        <title>Perkinsus chesapeaki whole genome sequence.</title>
        <authorList>
            <person name="Bogema D.R."/>
        </authorList>
    </citation>
    <scope>NUCLEOTIDE SEQUENCE [LARGE SCALE GENOMIC DNA]</scope>
    <source>
        <strain evidence="5">ATCC PRA-425</strain>
    </source>
</reference>
<evidence type="ECO:0000259" key="4">
    <source>
        <dbReference type="Pfam" id="PF13102"/>
    </source>
</evidence>
<dbReference type="InterPro" id="IPR025269">
    <property type="entry name" value="SAM-like_dom"/>
</dbReference>
<dbReference type="Gene3D" id="1.10.150.130">
    <property type="match status" value="1"/>
</dbReference>
<keyword evidence="2" id="KW-0233">DNA recombination</keyword>
<dbReference type="Gene3D" id="1.10.443.10">
    <property type="entry name" value="Intergrase catalytic core"/>
    <property type="match status" value="1"/>
</dbReference>
<evidence type="ECO:0000256" key="2">
    <source>
        <dbReference type="ARBA" id="ARBA00023172"/>
    </source>
</evidence>
<dbReference type="Proteomes" id="UP000591131">
    <property type="component" value="Unassembled WGS sequence"/>
</dbReference>
<proteinExistence type="predicted"/>
<feature type="domain" description="Tyr recombinase" evidence="3">
    <location>
        <begin position="200"/>
        <end position="373"/>
    </location>
</feature>
<sequence>MPIPYKWLAERRTQKDSIYNRVCGNGNIGVPKKVLGELAPVAVLPRIPSSPLSHQLLNHHKCEAVEWPCAAGRRRGRQNLPITKKTAMDVIEFLNNARAPSTQRKYRTVINGYKRYIHGQGGGQIFPLDVQMVAKYANYLVECNLATTTIRDYVRILKILNKACPTAKPLTVYEEEVLRLTDQAVLHLLGLPEPLRAVTLTKEELVRLSYLSPPSGRRSSTAAYILGVAAMLRLQELADLQMRDVHLLDDRLWIFIKKSKTDYSQRGRSVVVGCSCGSSVISNVCPYHRVLQVVLEKGPGAPSRPLFTAGYDGLSVDITHLLQAIVGKVPGTTSHSMRRTGVARLEEEGISSTQIAEYGRWASSATVDNIYKRGQLTTTTKQAGFARLMFGNSTLCDQRH</sequence>
<dbReference type="EMBL" id="JAAPAO010001200">
    <property type="protein sequence ID" value="KAF4650700.1"/>
    <property type="molecule type" value="Genomic_DNA"/>
</dbReference>
<feature type="domain" description="Phage integrase SAM-like" evidence="4">
    <location>
        <begin position="90"/>
        <end position="163"/>
    </location>
</feature>
<dbReference type="AlphaFoldDB" id="A0A7J6KUD7"/>
<dbReference type="InterPro" id="IPR010998">
    <property type="entry name" value="Integrase_recombinase_N"/>
</dbReference>
<evidence type="ECO:0000256" key="1">
    <source>
        <dbReference type="ARBA" id="ARBA00023125"/>
    </source>
</evidence>
<dbReference type="SUPFAM" id="SSF56349">
    <property type="entry name" value="DNA breaking-rejoining enzymes"/>
    <property type="match status" value="1"/>
</dbReference>
<keyword evidence="6" id="KW-1185">Reference proteome</keyword>
<evidence type="ECO:0000313" key="6">
    <source>
        <dbReference type="Proteomes" id="UP000591131"/>
    </source>
</evidence>
<dbReference type="GO" id="GO:0006310">
    <property type="term" value="P:DNA recombination"/>
    <property type="evidence" value="ECO:0007669"/>
    <property type="project" value="UniProtKB-KW"/>
</dbReference>
<dbReference type="GO" id="GO:0015074">
    <property type="term" value="P:DNA integration"/>
    <property type="evidence" value="ECO:0007669"/>
    <property type="project" value="InterPro"/>
</dbReference>
<dbReference type="Pfam" id="PF13102">
    <property type="entry name" value="Phage_int_SAM_5"/>
    <property type="match status" value="1"/>
</dbReference>
<name>A0A7J6KUD7_PERCH</name>
<evidence type="ECO:0000313" key="5">
    <source>
        <dbReference type="EMBL" id="KAF4650700.1"/>
    </source>
</evidence>
<gene>
    <name evidence="5" type="ORF">FOL47_000967</name>
</gene>
<dbReference type="InterPro" id="IPR002104">
    <property type="entry name" value="Integrase_catalytic"/>
</dbReference>
<dbReference type="InterPro" id="IPR013762">
    <property type="entry name" value="Integrase-like_cat_sf"/>
</dbReference>
<comment type="caution">
    <text evidence="5">The sequence shown here is derived from an EMBL/GenBank/DDBJ whole genome shotgun (WGS) entry which is preliminary data.</text>
</comment>
<dbReference type="SUPFAM" id="SSF47823">
    <property type="entry name" value="lambda integrase-like, N-terminal domain"/>
    <property type="match status" value="1"/>
</dbReference>